<dbReference type="SUPFAM" id="SSF51905">
    <property type="entry name" value="FAD/NAD(P)-binding domain"/>
    <property type="match status" value="1"/>
</dbReference>
<dbReference type="AlphaFoldDB" id="A0A2L1GLQ3"/>
<sequence>MQRATEVLVVGAGMAGLCAALAAAQAGSRVELLSNGVGSLAISGGSVDLLGAVGGDPVDLPWTAMAMLPPEHPYRLLGRERVAEALAALQACTARQGLPLHNATLDGEPCNTWLPTVMGTLRPSYLVPAALNPEALAGAHRVVVASVEGLRDCQPALVIRQLREQPRWRGRDFVPVKLASPECDSGERSLNALDLARMLDRPEGRNWLVQALLPHVGRADLLLLPPVLGSRADASIWRHVSEALHCPLVEMASIPPGVGGLRLRDALLRELGGYEFGMVENTEILRAESDAGHCRALVAGNVDGESRYEARAFVLATGGILSGGLQLDPGRARESVLGIDIPVPAEVEALSEADIFGPHRFSRLGVTVNGRMQPVQPQDAAGRPLWDNVFFAGRTVGGYDFALEKSGHGVACATGWQAGLCAARLAQEAGKTAGAVMSGVRI</sequence>
<feature type="chain" id="PRO_5014656044" evidence="4">
    <location>
        <begin position="23"/>
        <end position="442"/>
    </location>
</feature>
<dbReference type="KEGG" id="deo:CAY53_03150"/>
<feature type="domain" description="FAD-dependent oxidoreductase 2 FAD-binding" evidence="5">
    <location>
        <begin position="7"/>
        <end position="410"/>
    </location>
</feature>
<dbReference type="Proteomes" id="UP000239867">
    <property type="component" value="Chromosome"/>
</dbReference>
<keyword evidence="2" id="KW-0288">FMN</keyword>
<gene>
    <name evidence="6" type="ORF">CAY53_03150</name>
</gene>
<dbReference type="GO" id="GO:0004368">
    <property type="term" value="F:glycerol-3-phosphate dehydrogenase (quinone) activity"/>
    <property type="evidence" value="ECO:0007669"/>
    <property type="project" value="InterPro"/>
</dbReference>
<dbReference type="Gene3D" id="3.50.50.60">
    <property type="entry name" value="FAD/NAD(P)-binding domain"/>
    <property type="match status" value="1"/>
</dbReference>
<evidence type="ECO:0000313" key="6">
    <source>
        <dbReference type="EMBL" id="AVD70605.1"/>
    </source>
</evidence>
<keyword evidence="4" id="KW-0732">Signal</keyword>
<evidence type="ECO:0000259" key="5">
    <source>
        <dbReference type="Pfam" id="PF00890"/>
    </source>
</evidence>
<keyword evidence="3" id="KW-0560">Oxidoreductase</keyword>
<dbReference type="InterPro" id="IPR036188">
    <property type="entry name" value="FAD/NAD-bd_sf"/>
</dbReference>
<dbReference type="RefSeq" id="WP_104935899.1">
    <property type="nucleotide sequence ID" value="NZ_CP021255.1"/>
</dbReference>
<dbReference type="InterPro" id="IPR003953">
    <property type="entry name" value="FAD-dep_OxRdtase_2_FAD-bd"/>
</dbReference>
<protein>
    <submittedName>
        <fullName evidence="6">Anaerobic glycerol-3-phosphate dehydrogenase subunit B</fullName>
    </submittedName>
</protein>
<feature type="signal peptide" evidence="4">
    <location>
        <begin position="1"/>
        <end position="22"/>
    </location>
</feature>
<proteinExistence type="predicted"/>
<dbReference type="EMBL" id="CP021255">
    <property type="protein sequence ID" value="AVD70605.1"/>
    <property type="molecule type" value="Genomic_DNA"/>
</dbReference>
<dbReference type="InterPro" id="IPR009158">
    <property type="entry name" value="G3P_DH_GlpB_su"/>
</dbReference>
<dbReference type="GO" id="GO:0009331">
    <property type="term" value="C:glycerol-3-phosphate dehydrogenase (FAD) complex"/>
    <property type="evidence" value="ECO:0007669"/>
    <property type="project" value="InterPro"/>
</dbReference>
<evidence type="ECO:0000256" key="1">
    <source>
        <dbReference type="ARBA" id="ARBA00022630"/>
    </source>
</evidence>
<evidence type="ECO:0000256" key="3">
    <source>
        <dbReference type="ARBA" id="ARBA00023002"/>
    </source>
</evidence>
<dbReference type="OrthoDB" id="140595at2"/>
<dbReference type="PIRSF" id="PIRSF000141">
    <property type="entry name" value="Anaerobic_G3P_dh"/>
    <property type="match status" value="1"/>
</dbReference>
<name>A0A2L1GLQ3_9BACT</name>
<reference evidence="6 7" key="1">
    <citation type="journal article" date="2018" name="MBio">
        <title>Insights into the evolution of host association through the isolation and characterization of a novel human periodontal pathobiont, Desulfobulbus oralis.</title>
        <authorList>
            <person name="Cross K.L."/>
            <person name="Chirania P."/>
            <person name="Xiong W."/>
            <person name="Beall C.J."/>
            <person name="Elkins J.G."/>
            <person name="Giannone R.J."/>
            <person name="Griffen A.L."/>
            <person name="Guss A.M."/>
            <person name="Hettich R.L."/>
            <person name="Joshi S.S."/>
            <person name="Mokrzan E.M."/>
            <person name="Martin R.K."/>
            <person name="Zhulin I.B."/>
            <person name="Leys E.J."/>
            <person name="Podar M."/>
        </authorList>
    </citation>
    <scope>NUCLEOTIDE SEQUENCE [LARGE SCALE GENOMIC DNA]</scope>
    <source>
        <strain evidence="6 7">ORNL</strain>
    </source>
</reference>
<dbReference type="PRINTS" id="PR00411">
    <property type="entry name" value="PNDRDTASEI"/>
</dbReference>
<evidence type="ECO:0000256" key="4">
    <source>
        <dbReference type="SAM" id="SignalP"/>
    </source>
</evidence>
<evidence type="ECO:0000256" key="2">
    <source>
        <dbReference type="ARBA" id="ARBA00022643"/>
    </source>
</evidence>
<evidence type="ECO:0000313" key="7">
    <source>
        <dbReference type="Proteomes" id="UP000239867"/>
    </source>
</evidence>
<keyword evidence="1" id="KW-0285">Flavoprotein</keyword>
<accession>A0A2L1GLQ3</accession>
<organism evidence="6 7">
    <name type="scientific">Desulfobulbus oralis</name>
    <dbReference type="NCBI Taxonomy" id="1986146"/>
    <lineage>
        <taxon>Bacteria</taxon>
        <taxon>Pseudomonadati</taxon>
        <taxon>Thermodesulfobacteriota</taxon>
        <taxon>Desulfobulbia</taxon>
        <taxon>Desulfobulbales</taxon>
        <taxon>Desulfobulbaceae</taxon>
        <taxon>Desulfobulbus</taxon>
    </lineage>
</organism>
<dbReference type="Pfam" id="PF00890">
    <property type="entry name" value="FAD_binding_2"/>
    <property type="match status" value="1"/>
</dbReference>
<keyword evidence="7" id="KW-1185">Reference proteome</keyword>
<dbReference type="NCBIfam" id="TIGR03378">
    <property type="entry name" value="glycerol3P_GlpB"/>
    <property type="match status" value="1"/>
</dbReference>